<dbReference type="EMBL" id="GBXM01087135">
    <property type="protein sequence ID" value="JAH21442.1"/>
    <property type="molecule type" value="Transcribed_RNA"/>
</dbReference>
<protein>
    <submittedName>
        <fullName evidence="1">Uncharacterized protein</fullName>
    </submittedName>
</protein>
<evidence type="ECO:0000313" key="1">
    <source>
        <dbReference type="EMBL" id="JAH21442.1"/>
    </source>
</evidence>
<organism evidence="1">
    <name type="scientific">Anguilla anguilla</name>
    <name type="common">European freshwater eel</name>
    <name type="synonym">Muraena anguilla</name>
    <dbReference type="NCBI Taxonomy" id="7936"/>
    <lineage>
        <taxon>Eukaryota</taxon>
        <taxon>Metazoa</taxon>
        <taxon>Chordata</taxon>
        <taxon>Craniata</taxon>
        <taxon>Vertebrata</taxon>
        <taxon>Euteleostomi</taxon>
        <taxon>Actinopterygii</taxon>
        <taxon>Neopterygii</taxon>
        <taxon>Teleostei</taxon>
        <taxon>Anguilliformes</taxon>
        <taxon>Anguillidae</taxon>
        <taxon>Anguilla</taxon>
    </lineage>
</organism>
<reference evidence="1" key="1">
    <citation type="submission" date="2014-11" db="EMBL/GenBank/DDBJ databases">
        <authorList>
            <person name="Amaro Gonzalez C."/>
        </authorList>
    </citation>
    <scope>NUCLEOTIDE SEQUENCE</scope>
</reference>
<dbReference type="AlphaFoldDB" id="A0A0E9QY92"/>
<sequence length="41" mass="4594">MKAVFKVPGVSEEFLAKGMEDSRYPAGYLQTALHEISQEVH</sequence>
<name>A0A0E9QY92_ANGAN</name>
<accession>A0A0E9QY92</accession>
<proteinExistence type="predicted"/>
<reference evidence="1" key="2">
    <citation type="journal article" date="2015" name="Fish Shellfish Immunol.">
        <title>Early steps in the European eel (Anguilla anguilla)-Vibrio vulnificus interaction in the gills: Role of the RtxA13 toxin.</title>
        <authorList>
            <person name="Callol A."/>
            <person name="Pajuelo D."/>
            <person name="Ebbesson L."/>
            <person name="Teles M."/>
            <person name="MacKenzie S."/>
            <person name="Amaro C."/>
        </authorList>
    </citation>
    <scope>NUCLEOTIDE SEQUENCE</scope>
</reference>